<dbReference type="OMA" id="IRNWISE"/>
<dbReference type="GeneID" id="123135163"/>
<dbReference type="EnsemblPlants" id="TraesCS6B02G448100.1">
    <property type="protein sequence ID" value="TraesCS6B02G448100.1"/>
    <property type="gene ID" value="TraesCS6B02G448100"/>
</dbReference>
<name>A0A3B6PU62_WHEAT</name>
<dbReference type="InterPro" id="IPR036388">
    <property type="entry name" value="WH-like_DNA-bd_sf"/>
</dbReference>
<dbReference type="PANTHER" id="PTHR23155:SF968">
    <property type="entry name" value="NB-ARC DOMAIN CONTAINING PROTEIN, EXPRESSED"/>
    <property type="match status" value="1"/>
</dbReference>
<dbReference type="InterPro" id="IPR032675">
    <property type="entry name" value="LRR_dom_sf"/>
</dbReference>
<dbReference type="Gramene" id="TraesSTA6B03G03622790.1">
    <property type="protein sequence ID" value="TraesSTA6B03G03622790.1"/>
    <property type="gene ID" value="TraesSTA6B03G03622790"/>
</dbReference>
<sequence>MAESVLSTVLGNVGNLAVQEASFLGGVTLEVAFLKDELMRLQGYLKDAESKRRSGNATVTILMSQIGDAAYEAENVIEAVDYMKKRNDIKKGFMGAISRYAHIPSDLTTLHKVGVEIQRVRRKLSEIFQSIERLKINLDSGVVDESLEDYDLRHLRNDDVVMVGFENEYKEIVDKLVQGEKMLSVVSIVAMGGAGKTTLARKVYISSQVEQHFEALVWVTVSQKFKVIDLLKEILKQILSDVDQSTKIDEMKEYEVGKKIHDILIKKIYLVVLDDVWETDTWEQINRTIKAFPDTSNCSRILLTTRKEDVAKHVEMQTHVHALRSLDEEKSWLLFSSKALPSYRISSIHNLDKYEELGRKLTRKCAGLPLALAVLGGYLSKNLNTQAWSDVLLCWPSTKDTQMMRAIIARSYENLQNHHLRSCVLYLAAFPEDYIISVSALINLWIAEGFIPHTPKHTLEKTARMYVSELAQRSFVQVVQTSIIHERAEEIRIHDIIRDWCIEEASQDGFLDVIHETTSGQVGASSSHNKIFYRSSFQNLSGQILQASPNLRTLFGFELSSLSLPDVRFLRVLHVENTRLKNFSTVIGGCIHLRHLSLRGCGRVKVPSSIRKLLYLQTIHVDSNVPSSLWDIPTLRHVDLCCISLPRSVQILQTLQELRMWPTDDEVGKDPMPILEMLPCLVVLELHCFIPEAMSSGAQGFPRLQELRLEGCYFNKWTMEVGTMPKLSHLSLDMFDMLDEIEIPDGLLHLPSISFVSLHARAIACSSHSTAEGLKQKGCEVTIVTVPL</sequence>
<accession>A0A3B6PU62</accession>
<dbReference type="Gene3D" id="3.40.50.300">
    <property type="entry name" value="P-loop containing nucleotide triphosphate hydrolases"/>
    <property type="match status" value="1"/>
</dbReference>
<dbReference type="InterPro" id="IPR058922">
    <property type="entry name" value="WHD_DRP"/>
</dbReference>
<evidence type="ECO:0000259" key="7">
    <source>
        <dbReference type="Pfam" id="PF00931"/>
    </source>
</evidence>
<evidence type="ECO:0000256" key="1">
    <source>
        <dbReference type="ARBA" id="ARBA00008894"/>
    </source>
</evidence>
<evidence type="ECO:0000259" key="8">
    <source>
        <dbReference type="Pfam" id="PF18052"/>
    </source>
</evidence>
<dbReference type="GO" id="GO:0043531">
    <property type="term" value="F:ADP binding"/>
    <property type="evidence" value="ECO:0007669"/>
    <property type="project" value="InterPro"/>
</dbReference>
<dbReference type="Gramene" id="TraesCS6B03G1246000.1">
    <property type="protein sequence ID" value="TraesCS6B03G1246000.1.CDS"/>
    <property type="gene ID" value="TraesCS6B03G1246000"/>
</dbReference>
<dbReference type="CDD" id="cd14798">
    <property type="entry name" value="RX-CC_like"/>
    <property type="match status" value="1"/>
</dbReference>
<dbReference type="Gene3D" id="3.80.10.10">
    <property type="entry name" value="Ribonuclease Inhibitor"/>
    <property type="match status" value="1"/>
</dbReference>
<dbReference type="InterPro" id="IPR044974">
    <property type="entry name" value="Disease_R_plants"/>
</dbReference>
<dbReference type="STRING" id="4565.A0A3B6PU62"/>
<dbReference type="InterPro" id="IPR002182">
    <property type="entry name" value="NB-ARC"/>
</dbReference>
<dbReference type="InterPro" id="IPR055414">
    <property type="entry name" value="LRR_R13L4/SHOC2-like"/>
</dbReference>
<gene>
    <name evidence="11" type="primary">LOC123135163</name>
</gene>
<feature type="domain" description="Disease resistance protein winged helix" evidence="9">
    <location>
        <begin position="430"/>
        <end position="499"/>
    </location>
</feature>
<dbReference type="SUPFAM" id="SSF52540">
    <property type="entry name" value="P-loop containing nucleoside triphosphate hydrolases"/>
    <property type="match status" value="1"/>
</dbReference>
<keyword evidence="12" id="KW-1185">Reference proteome</keyword>
<keyword evidence="5" id="KW-0611">Plant defense</keyword>
<dbReference type="Proteomes" id="UP000019116">
    <property type="component" value="Chromosome 6B"/>
</dbReference>
<dbReference type="Gramene" id="TraesCAD_scaffold_000998_01G001600.1">
    <property type="protein sequence ID" value="TraesCAD_scaffold_000998_01G001600.1"/>
    <property type="gene ID" value="TraesCAD_scaffold_000998_01G001600"/>
</dbReference>
<dbReference type="FunFam" id="1.10.10.10:FF:000322">
    <property type="entry name" value="Probable disease resistance protein At1g63360"/>
    <property type="match status" value="1"/>
</dbReference>
<dbReference type="Pfam" id="PF23559">
    <property type="entry name" value="WHD_DRP"/>
    <property type="match status" value="1"/>
</dbReference>
<keyword evidence="2" id="KW-0433">Leucine-rich repeat</keyword>
<evidence type="ECO:0008006" key="13">
    <source>
        <dbReference type="Google" id="ProtNLM"/>
    </source>
</evidence>
<dbReference type="OrthoDB" id="600370at2759"/>
<reference evidence="11" key="1">
    <citation type="submission" date="2018-08" db="EMBL/GenBank/DDBJ databases">
        <authorList>
            <person name="Rossello M."/>
        </authorList>
    </citation>
    <scope>NUCLEOTIDE SEQUENCE [LARGE SCALE GENOMIC DNA]</scope>
    <source>
        <strain evidence="11">cv. Chinese Spring</strain>
    </source>
</reference>
<keyword evidence="4" id="KW-0547">Nucleotide-binding</keyword>
<comment type="similarity">
    <text evidence="1">Belongs to the disease resistance NB-LRR family.</text>
</comment>
<evidence type="ECO:0000256" key="2">
    <source>
        <dbReference type="ARBA" id="ARBA00022614"/>
    </source>
</evidence>
<dbReference type="InterPro" id="IPR038005">
    <property type="entry name" value="RX-like_CC"/>
</dbReference>
<dbReference type="Gene3D" id="1.10.10.10">
    <property type="entry name" value="Winged helix-like DNA-binding domain superfamily/Winged helix DNA-binding domain"/>
    <property type="match status" value="1"/>
</dbReference>
<evidence type="ECO:0000256" key="4">
    <source>
        <dbReference type="ARBA" id="ARBA00022741"/>
    </source>
</evidence>
<evidence type="ECO:0000256" key="5">
    <source>
        <dbReference type="ARBA" id="ARBA00022821"/>
    </source>
</evidence>
<reference evidence="11" key="2">
    <citation type="submission" date="2018-10" db="UniProtKB">
        <authorList>
            <consortium name="EnsemblPlants"/>
        </authorList>
    </citation>
    <scope>IDENTIFICATION</scope>
</reference>
<dbReference type="Pfam" id="PF23598">
    <property type="entry name" value="LRR_14"/>
    <property type="match status" value="1"/>
</dbReference>
<dbReference type="PRINTS" id="PR00364">
    <property type="entry name" value="DISEASERSIST"/>
</dbReference>
<dbReference type="Gene3D" id="1.10.8.430">
    <property type="entry name" value="Helical domain of apoptotic protease-activating factors"/>
    <property type="match status" value="1"/>
</dbReference>
<dbReference type="GO" id="GO:0009626">
    <property type="term" value="P:plant-type hypersensitive response"/>
    <property type="evidence" value="ECO:0007669"/>
    <property type="project" value="UniProtKB-ARBA"/>
</dbReference>
<dbReference type="Gene3D" id="1.20.5.4130">
    <property type="match status" value="1"/>
</dbReference>
<dbReference type="FunFam" id="3.40.50.300:FF:001091">
    <property type="entry name" value="Probable disease resistance protein At1g61300"/>
    <property type="match status" value="1"/>
</dbReference>
<feature type="domain" description="NB-ARC" evidence="7">
    <location>
        <begin position="166"/>
        <end position="341"/>
    </location>
</feature>
<dbReference type="RefSeq" id="XP_044410189.1">
    <property type="nucleotide sequence ID" value="XM_044554254.1"/>
</dbReference>
<dbReference type="AlphaFoldDB" id="A0A3B6PU62"/>
<keyword evidence="3" id="KW-0677">Repeat</keyword>
<dbReference type="InterPro" id="IPR041118">
    <property type="entry name" value="Rx_N"/>
</dbReference>
<dbReference type="SUPFAM" id="SSF52047">
    <property type="entry name" value="RNI-like"/>
    <property type="match status" value="1"/>
</dbReference>
<dbReference type="GO" id="GO:0002758">
    <property type="term" value="P:innate immune response-activating signaling pathway"/>
    <property type="evidence" value="ECO:0007669"/>
    <property type="project" value="UniProtKB-ARBA"/>
</dbReference>
<proteinExistence type="inferred from homology"/>
<organism evidence="11">
    <name type="scientific">Triticum aestivum</name>
    <name type="common">Wheat</name>
    <dbReference type="NCBI Taxonomy" id="4565"/>
    <lineage>
        <taxon>Eukaryota</taxon>
        <taxon>Viridiplantae</taxon>
        <taxon>Streptophyta</taxon>
        <taxon>Embryophyta</taxon>
        <taxon>Tracheophyta</taxon>
        <taxon>Spermatophyta</taxon>
        <taxon>Magnoliopsida</taxon>
        <taxon>Liliopsida</taxon>
        <taxon>Poales</taxon>
        <taxon>Poaceae</taxon>
        <taxon>BOP clade</taxon>
        <taxon>Pooideae</taxon>
        <taxon>Triticodae</taxon>
        <taxon>Triticeae</taxon>
        <taxon>Triticinae</taxon>
        <taxon>Triticum</taxon>
    </lineage>
</organism>
<dbReference type="Pfam" id="PF18052">
    <property type="entry name" value="Rx_N"/>
    <property type="match status" value="1"/>
</dbReference>
<protein>
    <recommendedName>
        <fullName evidence="13">NB-ARC domain-containing protein</fullName>
    </recommendedName>
</protein>
<dbReference type="InterPro" id="IPR027417">
    <property type="entry name" value="P-loop_NTPase"/>
</dbReference>
<feature type="domain" description="Disease resistance N-terminal" evidence="8">
    <location>
        <begin position="5"/>
        <end position="88"/>
    </location>
</feature>
<dbReference type="PANTHER" id="PTHR23155">
    <property type="entry name" value="DISEASE RESISTANCE PROTEIN RP"/>
    <property type="match status" value="1"/>
</dbReference>
<dbReference type="Pfam" id="PF00931">
    <property type="entry name" value="NB-ARC"/>
    <property type="match status" value="1"/>
</dbReference>
<evidence type="ECO:0000259" key="9">
    <source>
        <dbReference type="Pfam" id="PF23559"/>
    </source>
</evidence>
<feature type="domain" description="Disease resistance R13L4/SHOC-2-like LRR" evidence="10">
    <location>
        <begin position="561"/>
        <end position="665"/>
    </location>
</feature>
<evidence type="ECO:0000259" key="10">
    <source>
        <dbReference type="Pfam" id="PF23598"/>
    </source>
</evidence>
<keyword evidence="6" id="KW-0175">Coiled coil</keyword>
<dbReference type="InterPro" id="IPR042197">
    <property type="entry name" value="Apaf_helical"/>
</dbReference>
<evidence type="ECO:0000256" key="6">
    <source>
        <dbReference type="ARBA" id="ARBA00023054"/>
    </source>
</evidence>
<dbReference type="Gramene" id="TraesCS6B02G448100.1">
    <property type="protein sequence ID" value="TraesCS6B02G448100.1"/>
    <property type="gene ID" value="TraesCS6B02G448100"/>
</dbReference>
<evidence type="ECO:0000256" key="3">
    <source>
        <dbReference type="ARBA" id="ARBA00022737"/>
    </source>
</evidence>
<dbReference type="SMR" id="A0A3B6PU62"/>
<dbReference type="GO" id="GO:0042742">
    <property type="term" value="P:defense response to bacterium"/>
    <property type="evidence" value="ECO:0007669"/>
    <property type="project" value="UniProtKB-ARBA"/>
</dbReference>
<evidence type="ECO:0000313" key="11">
    <source>
        <dbReference type="EnsemblPlants" id="TraesCS6B02G448100.1"/>
    </source>
</evidence>
<evidence type="ECO:0000313" key="12">
    <source>
        <dbReference type="Proteomes" id="UP000019116"/>
    </source>
</evidence>